<feature type="transmembrane region" description="Helical" evidence="7">
    <location>
        <begin position="157"/>
        <end position="178"/>
    </location>
</feature>
<proteinExistence type="predicted"/>
<dbReference type="EMBL" id="JAOQJV010000017">
    <property type="protein sequence ID" value="MCU6700752.1"/>
    <property type="molecule type" value="Genomic_DNA"/>
</dbReference>
<dbReference type="Gene3D" id="1.20.1560.10">
    <property type="entry name" value="ABC transporter type 1, transmembrane domain"/>
    <property type="match status" value="1"/>
</dbReference>
<reference evidence="10 11" key="1">
    <citation type="journal article" date="2021" name="ISME Commun">
        <title>Automated analysis of genomic sequences facilitates high-throughput and comprehensive description of bacteria.</title>
        <authorList>
            <person name="Hitch T.C.A."/>
        </authorList>
    </citation>
    <scope>NUCLEOTIDE SEQUENCE [LARGE SCALE GENOMIC DNA]</scope>
    <source>
        <strain evidence="10 11">Sanger_02</strain>
    </source>
</reference>
<dbReference type="Gene3D" id="3.40.50.300">
    <property type="entry name" value="P-loop containing nucleotide triphosphate hydrolases"/>
    <property type="match status" value="1"/>
</dbReference>
<name>A0ABT2S8J8_9FIRM</name>
<evidence type="ECO:0000256" key="3">
    <source>
        <dbReference type="ARBA" id="ARBA00022741"/>
    </source>
</evidence>
<dbReference type="InterPro" id="IPR011527">
    <property type="entry name" value="ABC1_TM_dom"/>
</dbReference>
<evidence type="ECO:0000256" key="5">
    <source>
        <dbReference type="ARBA" id="ARBA00022989"/>
    </source>
</evidence>
<comment type="subcellular location">
    <subcellularLocation>
        <location evidence="1">Cell membrane</location>
        <topology evidence="1">Multi-pass membrane protein</topology>
    </subcellularLocation>
</comment>
<dbReference type="Proteomes" id="UP001207605">
    <property type="component" value="Unassembled WGS sequence"/>
</dbReference>
<dbReference type="Pfam" id="PF00005">
    <property type="entry name" value="ABC_tran"/>
    <property type="match status" value="1"/>
</dbReference>
<dbReference type="Pfam" id="PF00664">
    <property type="entry name" value="ABC_membrane"/>
    <property type="match status" value="1"/>
</dbReference>
<evidence type="ECO:0000259" key="9">
    <source>
        <dbReference type="PROSITE" id="PS50929"/>
    </source>
</evidence>
<dbReference type="PANTHER" id="PTHR43394:SF1">
    <property type="entry name" value="ATP-BINDING CASSETTE SUB-FAMILY B MEMBER 10, MITOCHONDRIAL"/>
    <property type="match status" value="1"/>
</dbReference>
<dbReference type="SUPFAM" id="SSF90123">
    <property type="entry name" value="ABC transporter transmembrane region"/>
    <property type="match status" value="1"/>
</dbReference>
<keyword evidence="5 7" id="KW-1133">Transmembrane helix</keyword>
<feature type="transmembrane region" description="Helical" evidence="7">
    <location>
        <begin position="133"/>
        <end position="151"/>
    </location>
</feature>
<dbReference type="CDD" id="cd18548">
    <property type="entry name" value="ABC_6TM_Tm287_like"/>
    <property type="match status" value="1"/>
</dbReference>
<evidence type="ECO:0000256" key="2">
    <source>
        <dbReference type="ARBA" id="ARBA00022692"/>
    </source>
</evidence>
<evidence type="ECO:0000256" key="6">
    <source>
        <dbReference type="ARBA" id="ARBA00023136"/>
    </source>
</evidence>
<dbReference type="InterPro" id="IPR003593">
    <property type="entry name" value="AAA+_ATPase"/>
</dbReference>
<evidence type="ECO:0000313" key="10">
    <source>
        <dbReference type="EMBL" id="MCU6700752.1"/>
    </source>
</evidence>
<dbReference type="InterPro" id="IPR017871">
    <property type="entry name" value="ABC_transporter-like_CS"/>
</dbReference>
<keyword evidence="3" id="KW-0547">Nucleotide-binding</keyword>
<sequence length="576" mass="63033">MKYLIPYLKKYKKERILAPLFKMLEACFDLIVPLIVADLIDVGIAGRDTHYILTHFGLLLMMALLGLTCSFTAQYFAARAATGTSAGLRHELLDKIQSLSLTEFDQTGAATLITRMTSDVNQVQNGLNMTLRLFMRSPFIVFGAMIMAFTINAKIALLFVAAIIVLFIIVFGVMKLTAPLYRHTQQKLDKITEATREDLTGVRVIRAFGREETQIKNFAERNSKLLHAQIYVGDMSAIMNPLTYVTINAVIIAVLWFGSGMVESGVLFSGDIIALINYINQILVELVKLANLIVIISKSLASMGRVGQVLDMESSMTFEGNAKGTETTEAVRFEHVDMRYAGAGADSLTDITFTAKKGQTIGIIGGTGSGKSSLVQLILRFYDAAKGTVYLNGEPIQNWSQEALREKIAIVPQKAQLFTGTIRSNLLMGKADATEDEMWRALEIAQAAEVVRGKAGGLDEPVEQGGANFSGGQKQRLTIARALVAQADILILDDSSSALDYATEAALRKALKTLPEETTVFIVSQRAGTIAHADQILVLDDGQMAGIGTHEELLASCQVYREIYESQFEKKTEARS</sequence>
<feature type="domain" description="ABC transporter" evidence="8">
    <location>
        <begin position="331"/>
        <end position="566"/>
    </location>
</feature>
<evidence type="ECO:0000256" key="7">
    <source>
        <dbReference type="SAM" id="Phobius"/>
    </source>
</evidence>
<keyword evidence="4 10" id="KW-0067">ATP-binding</keyword>
<dbReference type="PROSITE" id="PS50929">
    <property type="entry name" value="ABC_TM1F"/>
    <property type="match status" value="1"/>
</dbReference>
<dbReference type="InterPro" id="IPR003439">
    <property type="entry name" value="ABC_transporter-like_ATP-bd"/>
</dbReference>
<keyword evidence="11" id="KW-1185">Reference proteome</keyword>
<dbReference type="SMART" id="SM00382">
    <property type="entry name" value="AAA"/>
    <property type="match status" value="1"/>
</dbReference>
<dbReference type="InterPro" id="IPR039421">
    <property type="entry name" value="Type_1_exporter"/>
</dbReference>
<evidence type="ECO:0000256" key="4">
    <source>
        <dbReference type="ARBA" id="ARBA00022840"/>
    </source>
</evidence>
<dbReference type="PROSITE" id="PS50893">
    <property type="entry name" value="ABC_TRANSPORTER_2"/>
    <property type="match status" value="1"/>
</dbReference>
<feature type="transmembrane region" description="Helical" evidence="7">
    <location>
        <begin position="52"/>
        <end position="73"/>
    </location>
</feature>
<feature type="domain" description="ABC transmembrane type-1" evidence="9">
    <location>
        <begin position="16"/>
        <end position="298"/>
    </location>
</feature>
<comment type="caution">
    <text evidence="10">The sequence shown here is derived from an EMBL/GenBank/DDBJ whole genome shotgun (WGS) entry which is preliminary data.</text>
</comment>
<protein>
    <submittedName>
        <fullName evidence="10">ABC transporter ATP-binding protein/permease</fullName>
    </submittedName>
</protein>
<keyword evidence="2 7" id="KW-0812">Transmembrane</keyword>
<keyword evidence="6 7" id="KW-0472">Membrane</keyword>
<accession>A0ABT2S8J8</accession>
<organism evidence="10 11">
    <name type="scientific">Dorea ammoniilytica</name>
    <dbReference type="NCBI Taxonomy" id="2981788"/>
    <lineage>
        <taxon>Bacteria</taxon>
        <taxon>Bacillati</taxon>
        <taxon>Bacillota</taxon>
        <taxon>Clostridia</taxon>
        <taxon>Lachnospirales</taxon>
        <taxon>Lachnospiraceae</taxon>
        <taxon>Dorea</taxon>
    </lineage>
</organism>
<feature type="transmembrane region" description="Helical" evidence="7">
    <location>
        <begin position="278"/>
        <end position="296"/>
    </location>
</feature>
<evidence type="ECO:0000313" key="11">
    <source>
        <dbReference type="Proteomes" id="UP001207605"/>
    </source>
</evidence>
<dbReference type="GO" id="GO:0005524">
    <property type="term" value="F:ATP binding"/>
    <property type="evidence" value="ECO:0007669"/>
    <property type="project" value="UniProtKB-KW"/>
</dbReference>
<dbReference type="PANTHER" id="PTHR43394">
    <property type="entry name" value="ATP-DEPENDENT PERMEASE MDL1, MITOCHONDRIAL"/>
    <property type="match status" value="1"/>
</dbReference>
<evidence type="ECO:0000259" key="8">
    <source>
        <dbReference type="PROSITE" id="PS50893"/>
    </source>
</evidence>
<dbReference type="SUPFAM" id="SSF52540">
    <property type="entry name" value="P-loop containing nucleoside triphosphate hydrolases"/>
    <property type="match status" value="1"/>
</dbReference>
<gene>
    <name evidence="10" type="ORF">OCV65_10980</name>
</gene>
<dbReference type="RefSeq" id="WP_262582100.1">
    <property type="nucleotide sequence ID" value="NZ_JAOQJV010000017.1"/>
</dbReference>
<feature type="transmembrane region" description="Helical" evidence="7">
    <location>
        <begin position="20"/>
        <end position="40"/>
    </location>
</feature>
<dbReference type="InterPro" id="IPR027417">
    <property type="entry name" value="P-loop_NTPase"/>
</dbReference>
<evidence type="ECO:0000256" key="1">
    <source>
        <dbReference type="ARBA" id="ARBA00004651"/>
    </source>
</evidence>
<feature type="transmembrane region" description="Helical" evidence="7">
    <location>
        <begin position="241"/>
        <end position="258"/>
    </location>
</feature>
<dbReference type="PROSITE" id="PS00211">
    <property type="entry name" value="ABC_TRANSPORTER_1"/>
    <property type="match status" value="1"/>
</dbReference>
<dbReference type="InterPro" id="IPR036640">
    <property type="entry name" value="ABC1_TM_sf"/>
</dbReference>